<name>A0AA41QN92_9HYPH</name>
<sequence>MSSKRNSWQSMVRLATLLTIVSPVVVACSSGGFHGSTGVKRSAFTSKEFGVSSSPRVSRSANPPRGGGRYLVGKPYTVRGQVYTPKEDPSYVAQGKASWYGADFHGRLTANGEIFSANAISGAHPTLPLPSYVRVTNLDNGRSLVVRVNDRGPYLPGRLMDVSARAADLLGFMNRGSANIQVNYVGPAPLQGDDTRVLLASLNSSTVQEQGNTRLAMVEPQQIRPAVQQVAQAAPAPQPPAAMQGDAVQVVTSFGGHTEVESYQRSKGTYSAKDLAADFMGLFSYADTGMTAQSENDAILNAHDAVNAMATRSPALRDWAATVDQDSRAIKLQIGIFADQTKAIEIEERFAYLGAVEEQAVSAQGRDATRLMLTQLKPGVARDDVLNLARELGLKDIILY</sequence>
<dbReference type="NCBIfam" id="TIGR00413">
    <property type="entry name" value="rlpA"/>
    <property type="match status" value="1"/>
</dbReference>
<dbReference type="InterPro" id="IPR034718">
    <property type="entry name" value="RlpA"/>
</dbReference>
<evidence type="ECO:0000256" key="1">
    <source>
        <dbReference type="ARBA" id="ARBA00023239"/>
    </source>
</evidence>
<dbReference type="EMBL" id="JALAZD010000001">
    <property type="protein sequence ID" value="MCI0126939.1"/>
    <property type="molecule type" value="Genomic_DNA"/>
</dbReference>
<dbReference type="Proteomes" id="UP001156140">
    <property type="component" value="Unassembled WGS sequence"/>
</dbReference>
<evidence type="ECO:0000256" key="4">
    <source>
        <dbReference type="RuleBase" id="RU003495"/>
    </source>
</evidence>
<comment type="caution">
    <text evidence="7">The sequence shown here is derived from an EMBL/GenBank/DDBJ whole genome shotgun (WGS) entry which is preliminary data.</text>
</comment>
<keyword evidence="3" id="KW-0564">Palmitate</keyword>
<reference evidence="7" key="1">
    <citation type="submission" date="2022-03" db="EMBL/GenBank/DDBJ databases">
        <title>The complete genome sequence of a Methyloterrigena soli.</title>
        <authorList>
            <person name="Zi Z."/>
        </authorList>
    </citation>
    <scope>NUCLEOTIDE SEQUENCE</scope>
    <source>
        <strain evidence="7">M48</strain>
    </source>
</reference>
<comment type="function">
    <text evidence="3">Lytic transglycosylase with a strong preference for naked glycan strands that lack stem peptides.</text>
</comment>
<gene>
    <name evidence="3" type="primary">rlpA</name>
    <name evidence="7" type="ORF">ML536_08880</name>
</gene>
<keyword evidence="8" id="KW-1185">Reference proteome</keyword>
<keyword evidence="1 3" id="KW-0456">Lyase</keyword>
<keyword evidence="3" id="KW-0449">Lipoprotein</keyword>
<evidence type="ECO:0000256" key="5">
    <source>
        <dbReference type="SAM" id="SignalP"/>
    </source>
</evidence>
<organism evidence="7 8">
    <name type="scientific">Paradevosia shaoguanensis</name>
    <dbReference type="NCBI Taxonomy" id="1335043"/>
    <lineage>
        <taxon>Bacteria</taxon>
        <taxon>Pseudomonadati</taxon>
        <taxon>Pseudomonadota</taxon>
        <taxon>Alphaproteobacteria</taxon>
        <taxon>Hyphomicrobiales</taxon>
        <taxon>Devosiaceae</taxon>
        <taxon>Paradevosia</taxon>
    </lineage>
</organism>
<dbReference type="AlphaFoldDB" id="A0AA41QN92"/>
<dbReference type="EC" id="4.2.2.-" evidence="3"/>
<feature type="signal peptide" evidence="5">
    <location>
        <begin position="1"/>
        <end position="27"/>
    </location>
</feature>
<dbReference type="Pfam" id="PF03330">
    <property type="entry name" value="DPBB_1"/>
    <property type="match status" value="1"/>
</dbReference>
<dbReference type="CDD" id="cd22268">
    <property type="entry name" value="DPBB_RlpA-like"/>
    <property type="match status" value="1"/>
</dbReference>
<dbReference type="GO" id="GO:0009279">
    <property type="term" value="C:cell outer membrane"/>
    <property type="evidence" value="ECO:0007669"/>
    <property type="project" value="TreeGrafter"/>
</dbReference>
<dbReference type="GO" id="GO:0000270">
    <property type="term" value="P:peptidoglycan metabolic process"/>
    <property type="evidence" value="ECO:0007669"/>
    <property type="project" value="UniProtKB-UniRule"/>
</dbReference>
<keyword evidence="5" id="KW-0732">Signal</keyword>
<dbReference type="Gene3D" id="2.40.40.10">
    <property type="entry name" value="RlpA-like domain"/>
    <property type="match status" value="1"/>
</dbReference>
<comment type="similarity">
    <text evidence="3 4">Belongs to the RlpA family.</text>
</comment>
<keyword evidence="3" id="KW-0472">Membrane</keyword>
<dbReference type="InterPro" id="IPR036908">
    <property type="entry name" value="RlpA-like_sf"/>
</dbReference>
<dbReference type="PANTHER" id="PTHR34183:SF1">
    <property type="entry name" value="ENDOLYTIC PEPTIDOGLYCAN TRANSGLYCOSYLASE RLPA"/>
    <property type="match status" value="1"/>
</dbReference>
<dbReference type="SUPFAM" id="SSF50685">
    <property type="entry name" value="Barwin-like endoglucanases"/>
    <property type="match status" value="1"/>
</dbReference>
<dbReference type="GO" id="GO:0071555">
    <property type="term" value="P:cell wall organization"/>
    <property type="evidence" value="ECO:0007669"/>
    <property type="project" value="UniProtKB-KW"/>
</dbReference>
<proteinExistence type="inferred from homology"/>
<dbReference type="HAMAP" id="MF_02071">
    <property type="entry name" value="RlpA"/>
    <property type="match status" value="1"/>
</dbReference>
<protein>
    <recommendedName>
        <fullName evidence="3">Endolytic peptidoglycan transglycosylase RlpA</fullName>
        <ecNumber evidence="3">4.2.2.-</ecNumber>
    </recommendedName>
</protein>
<dbReference type="InterPro" id="IPR012997">
    <property type="entry name" value="RplA"/>
</dbReference>
<evidence type="ECO:0000259" key="6">
    <source>
        <dbReference type="Pfam" id="PF03330"/>
    </source>
</evidence>
<dbReference type="PANTHER" id="PTHR34183">
    <property type="entry name" value="ENDOLYTIC PEPTIDOGLYCAN TRANSGLYCOSYLASE RLPA"/>
    <property type="match status" value="1"/>
</dbReference>
<dbReference type="GO" id="GO:0005886">
    <property type="term" value="C:plasma membrane"/>
    <property type="evidence" value="ECO:0007669"/>
    <property type="project" value="UniProtKB-SubCell"/>
</dbReference>
<evidence type="ECO:0000256" key="2">
    <source>
        <dbReference type="ARBA" id="ARBA00023316"/>
    </source>
</evidence>
<feature type="domain" description="RlpA-like protein double-psi beta-barrel" evidence="6">
    <location>
        <begin position="93"/>
        <end position="182"/>
    </location>
</feature>
<keyword evidence="2 3" id="KW-0961">Cell wall biogenesis/degradation</keyword>
<feature type="chain" id="PRO_5041203888" description="Endolytic peptidoglycan transglycosylase RlpA" evidence="5">
    <location>
        <begin position="28"/>
        <end position="400"/>
    </location>
</feature>
<dbReference type="RefSeq" id="WP_281735628.1">
    <property type="nucleotide sequence ID" value="NZ_JAKETQ010000001.1"/>
</dbReference>
<evidence type="ECO:0000256" key="3">
    <source>
        <dbReference type="HAMAP-Rule" id="MF_02071"/>
    </source>
</evidence>
<dbReference type="InterPro" id="IPR009009">
    <property type="entry name" value="RlpA-like_DPBB"/>
</dbReference>
<accession>A0AA41QN92</accession>
<dbReference type="GO" id="GO:0008932">
    <property type="term" value="F:lytic endotransglycosylase activity"/>
    <property type="evidence" value="ECO:0007669"/>
    <property type="project" value="UniProtKB-UniRule"/>
</dbReference>
<evidence type="ECO:0000313" key="8">
    <source>
        <dbReference type="Proteomes" id="UP001156140"/>
    </source>
</evidence>
<dbReference type="PROSITE" id="PS51257">
    <property type="entry name" value="PROKAR_LIPOPROTEIN"/>
    <property type="match status" value="1"/>
</dbReference>
<comment type="subcellular location">
    <subcellularLocation>
        <location evidence="3">Cell membrane</location>
        <topology evidence="3">Lipid-anchor</topology>
    </subcellularLocation>
</comment>
<keyword evidence="3" id="KW-1003">Cell membrane</keyword>
<evidence type="ECO:0000313" key="7">
    <source>
        <dbReference type="EMBL" id="MCI0126939.1"/>
    </source>
</evidence>